<keyword evidence="9 11" id="KW-0238">DNA-binding</keyword>
<keyword evidence="2 11" id="KW-0235">DNA replication</keyword>
<dbReference type="InterPro" id="IPR041236">
    <property type="entry name" value="PriA_C"/>
</dbReference>
<dbReference type="NCBIfam" id="NF004067">
    <property type="entry name" value="PRK05580.1-4"/>
    <property type="match status" value="1"/>
</dbReference>
<dbReference type="SMART" id="SM00490">
    <property type="entry name" value="HELICc"/>
    <property type="match status" value="1"/>
</dbReference>
<feature type="binding site" evidence="11">
    <location>
        <position position="488"/>
    </location>
    <ligand>
        <name>Zn(2+)</name>
        <dbReference type="ChEBI" id="CHEBI:29105"/>
        <label>1</label>
    </ligand>
</feature>
<evidence type="ECO:0000256" key="10">
    <source>
        <dbReference type="ARBA" id="ARBA00023235"/>
    </source>
</evidence>
<evidence type="ECO:0000259" key="12">
    <source>
        <dbReference type="PROSITE" id="PS51192"/>
    </source>
</evidence>
<keyword evidence="3 11" id="KW-0479">Metal-binding</keyword>
<dbReference type="SUPFAM" id="SSF52540">
    <property type="entry name" value="P-loop containing nucleoside triphosphate hydrolases"/>
    <property type="match status" value="2"/>
</dbReference>
<feature type="binding site" evidence="11">
    <location>
        <position position="451"/>
    </location>
    <ligand>
        <name>Zn(2+)</name>
        <dbReference type="ChEBI" id="CHEBI:29105"/>
        <label>1</label>
    </ligand>
</feature>
<dbReference type="Gene3D" id="3.40.50.300">
    <property type="entry name" value="P-loop containing nucleotide triphosphate hydrolases"/>
    <property type="match status" value="2"/>
</dbReference>
<protein>
    <recommendedName>
        <fullName evidence="11">Replication restart protein PriA</fullName>
    </recommendedName>
    <alternativeName>
        <fullName evidence="11">ATP-dependent DNA helicase PriA</fullName>
        <ecNumber evidence="11">5.6.2.4</ecNumber>
    </alternativeName>
    <alternativeName>
        <fullName evidence="11">DNA 3'-5' helicase PriA</fullName>
    </alternativeName>
</protein>
<dbReference type="InterPro" id="IPR014001">
    <property type="entry name" value="Helicase_ATP-bd"/>
</dbReference>
<evidence type="ECO:0000256" key="9">
    <source>
        <dbReference type="ARBA" id="ARBA00023125"/>
    </source>
</evidence>
<comment type="cofactor">
    <cofactor evidence="11">
        <name>Zn(2+)</name>
        <dbReference type="ChEBI" id="CHEBI:29105"/>
    </cofactor>
    <text evidence="11">Binds 2 zinc ions per subunit.</text>
</comment>
<feature type="binding site" evidence="11">
    <location>
        <position position="475"/>
    </location>
    <ligand>
        <name>Zn(2+)</name>
        <dbReference type="ChEBI" id="CHEBI:29105"/>
        <label>2</label>
    </ligand>
</feature>
<evidence type="ECO:0000256" key="3">
    <source>
        <dbReference type="ARBA" id="ARBA00022723"/>
    </source>
</evidence>
<dbReference type="PROSITE" id="PS51192">
    <property type="entry name" value="HELICASE_ATP_BIND_1"/>
    <property type="match status" value="1"/>
</dbReference>
<gene>
    <name evidence="11" type="primary">priA</name>
    <name evidence="13" type="ORF">NYF23_05265</name>
</gene>
<dbReference type="Pfam" id="PF17764">
    <property type="entry name" value="PriA_3primeBD"/>
    <property type="match status" value="1"/>
</dbReference>
<dbReference type="Pfam" id="PF18074">
    <property type="entry name" value="PriA_C"/>
    <property type="match status" value="1"/>
</dbReference>
<evidence type="ECO:0000256" key="11">
    <source>
        <dbReference type="HAMAP-Rule" id="MF_00983"/>
    </source>
</evidence>
<keyword evidence="6 11" id="KW-0347">Helicase</keyword>
<keyword evidence="7 11" id="KW-0862">Zinc</keyword>
<dbReference type="EC" id="5.6.2.4" evidence="11"/>
<evidence type="ECO:0000313" key="14">
    <source>
        <dbReference type="Proteomes" id="UP001059934"/>
    </source>
</evidence>
<dbReference type="EMBL" id="CP103416">
    <property type="protein sequence ID" value="UVW36020.1"/>
    <property type="molecule type" value="Genomic_DNA"/>
</dbReference>
<name>A0ABY5TQN1_9GAMM</name>
<dbReference type="InterPro" id="IPR001650">
    <property type="entry name" value="Helicase_C-like"/>
</dbReference>
<keyword evidence="1 11" id="KW-0639">Primosome</keyword>
<dbReference type="NCBIfam" id="TIGR00595">
    <property type="entry name" value="priA"/>
    <property type="match status" value="1"/>
</dbReference>
<dbReference type="InterPro" id="IPR040498">
    <property type="entry name" value="PriA_CRR"/>
</dbReference>
<dbReference type="PANTHER" id="PTHR30580:SF0">
    <property type="entry name" value="PRIMOSOMAL PROTEIN N"/>
    <property type="match status" value="1"/>
</dbReference>
<feature type="binding site" evidence="11">
    <location>
        <position position="491"/>
    </location>
    <ligand>
        <name>Zn(2+)</name>
        <dbReference type="ChEBI" id="CHEBI:29105"/>
        <label>1</label>
    </ligand>
</feature>
<feature type="binding site" evidence="11">
    <location>
        <position position="448"/>
    </location>
    <ligand>
        <name>Zn(2+)</name>
        <dbReference type="ChEBI" id="CHEBI:29105"/>
        <label>1</label>
    </ligand>
</feature>
<dbReference type="Pfam" id="PF18319">
    <property type="entry name" value="Zn_ribbon_PriA"/>
    <property type="match status" value="1"/>
</dbReference>
<dbReference type="Pfam" id="PF00270">
    <property type="entry name" value="DEAD"/>
    <property type="match status" value="1"/>
</dbReference>
<dbReference type="NCBIfam" id="NF004065">
    <property type="entry name" value="PRK05580.1-1"/>
    <property type="match status" value="1"/>
</dbReference>
<organism evidence="13 14">
    <name type="scientific">SAR92 clade bacterium H455</name>
    <dbReference type="NCBI Taxonomy" id="2974818"/>
    <lineage>
        <taxon>Bacteria</taxon>
        <taxon>Pseudomonadati</taxon>
        <taxon>Pseudomonadota</taxon>
        <taxon>Gammaproteobacteria</taxon>
        <taxon>Cellvibrionales</taxon>
        <taxon>Porticoccaceae</taxon>
        <taxon>SAR92 clade</taxon>
    </lineage>
</organism>
<reference evidence="13" key="1">
    <citation type="submission" date="2022-08" db="EMBL/GenBank/DDBJ databases">
        <title>Catabolic pathway analysis in culturable SAR92 clade bacteria reveals their overlooked roles in DMSP degradation in coastal seas.</title>
        <authorList>
            <person name="He X."/>
            <person name="Zhang X."/>
            <person name="Zhang Y."/>
        </authorList>
    </citation>
    <scope>NUCLEOTIDE SEQUENCE</scope>
    <source>
        <strain evidence="13">H455</strain>
    </source>
</reference>
<evidence type="ECO:0000256" key="8">
    <source>
        <dbReference type="ARBA" id="ARBA00022840"/>
    </source>
</evidence>
<dbReference type="CDD" id="cd17929">
    <property type="entry name" value="DEXHc_priA"/>
    <property type="match status" value="1"/>
</dbReference>
<dbReference type="GO" id="GO:0016787">
    <property type="term" value="F:hydrolase activity"/>
    <property type="evidence" value="ECO:0007669"/>
    <property type="project" value="UniProtKB-KW"/>
</dbReference>
<dbReference type="SMART" id="SM00487">
    <property type="entry name" value="DEXDc"/>
    <property type="match status" value="1"/>
</dbReference>
<dbReference type="HAMAP" id="MF_00983">
    <property type="entry name" value="PriA"/>
    <property type="match status" value="1"/>
</dbReference>
<keyword evidence="4 11" id="KW-0547">Nucleotide-binding</keyword>
<feature type="binding site" evidence="11">
    <location>
        <position position="460"/>
    </location>
    <ligand>
        <name>Zn(2+)</name>
        <dbReference type="ChEBI" id="CHEBI:29105"/>
        <label>2</label>
    </ligand>
</feature>
<keyword evidence="8 11" id="KW-0067">ATP-binding</keyword>
<dbReference type="InterPro" id="IPR005259">
    <property type="entry name" value="PriA"/>
</dbReference>
<dbReference type="Gene3D" id="3.40.1440.60">
    <property type="entry name" value="PriA, 3(prime) DNA-binding domain"/>
    <property type="match status" value="1"/>
</dbReference>
<accession>A0ABY5TQN1</accession>
<proteinExistence type="inferred from homology"/>
<evidence type="ECO:0000256" key="4">
    <source>
        <dbReference type="ARBA" id="ARBA00022741"/>
    </source>
</evidence>
<evidence type="ECO:0000256" key="7">
    <source>
        <dbReference type="ARBA" id="ARBA00022833"/>
    </source>
</evidence>
<evidence type="ECO:0000256" key="5">
    <source>
        <dbReference type="ARBA" id="ARBA00022801"/>
    </source>
</evidence>
<dbReference type="InterPro" id="IPR027417">
    <property type="entry name" value="P-loop_NTPase"/>
</dbReference>
<keyword evidence="10 11" id="KW-0413">Isomerase</keyword>
<sequence>MSHSTPSSSAKPLIVRVAVLSPLRRTFDYLVTDEFASAPPQRGCRVRVQFGKREVIGLVIEQTHKSDFAIEKLKPVLAVIDAEPLLPESLFKLFIWAANYYHHPIGDALFTALPVRLRLGQSLPVPKVAKWWKVTEVGKKRGHEMLRGGRLHKQRALLNELLKKDLTRQGNILKFYTRPTLQRIEEKGIAELVCIGPKKVDLDNLLLEQPCKLNPSQQEAMDAIDCHGFNTWLIDGVTGSGKTEIYLQCIEKVIRYGRQALVMIPEISLTPQTQKRFRDRFNVEVAMMHSGLTDQDRLDSWNQTATGEAAILLGTRSAVFTPMKNPGIIIIDEEHDQSYKQQDGFRYSARDLAVIRAKQEKIPIILGSATPSLESLHNCDKKRYQHLILNTRAGDAKPPTWSMVDLKSEQVESGIAASTLNAIREAIHNKQQVLVFLNRRGFAPAMLCHYCGFCAECPNCDARLTVHRRHQCLLCHHCNYKRGLLHWCPSCRGDRMVAAGDGTERSEAWLQECFPDTPVLRIDRDTTRKKNAMQAMYDTVDSGAPCILVGTQMLAKGHHFANITLVAVLDADSGLMSPDFRSHERLGQLLTQVAGRSGRGKMAGKVILQTHQPDHPLLEVLTQQSYGNYSKLLRKQRKKSELPPYKQLVLLRADAAHAQNAEAFLQSARHCAEAISPSGETVNYLGPLPALMERRNSRHRYVLQISGGRRSDLNVLLSQLVFELEKLPMARHVRWGVDVDPQEL</sequence>
<feature type="binding site" evidence="11">
    <location>
        <position position="457"/>
    </location>
    <ligand>
        <name>Zn(2+)</name>
        <dbReference type="ChEBI" id="CHEBI:29105"/>
        <label>2</label>
    </ligand>
</feature>
<dbReference type="InterPro" id="IPR011545">
    <property type="entry name" value="DEAD/DEAH_box_helicase_dom"/>
</dbReference>
<comment type="subunit">
    <text evidence="11">Component of the replication restart primosome.</text>
</comment>
<evidence type="ECO:0000313" key="13">
    <source>
        <dbReference type="EMBL" id="UVW36020.1"/>
    </source>
</evidence>
<dbReference type="PANTHER" id="PTHR30580">
    <property type="entry name" value="PRIMOSOMAL PROTEIN N"/>
    <property type="match status" value="1"/>
</dbReference>
<comment type="function">
    <text evidence="11">Initiates the restart of stalled replication forks, which reloads the replicative helicase on sites other than the origin of replication. Recognizes and binds to abandoned replication forks and remodels them to uncover a helicase loading site. Promotes assembly of the primosome at these replication forks.</text>
</comment>
<evidence type="ECO:0000256" key="1">
    <source>
        <dbReference type="ARBA" id="ARBA00022515"/>
    </source>
</evidence>
<comment type="similarity">
    <text evidence="11">Belongs to the helicase family. PriA subfamily.</text>
</comment>
<comment type="catalytic activity">
    <reaction evidence="11">
        <text>ATP + H2O = ADP + phosphate + H(+)</text>
        <dbReference type="Rhea" id="RHEA:13065"/>
        <dbReference type="ChEBI" id="CHEBI:15377"/>
        <dbReference type="ChEBI" id="CHEBI:15378"/>
        <dbReference type="ChEBI" id="CHEBI:30616"/>
        <dbReference type="ChEBI" id="CHEBI:43474"/>
        <dbReference type="ChEBI" id="CHEBI:456216"/>
        <dbReference type="EC" id="5.6.2.4"/>
    </reaction>
</comment>
<feature type="binding site" evidence="11">
    <location>
        <position position="478"/>
    </location>
    <ligand>
        <name>Zn(2+)</name>
        <dbReference type="ChEBI" id="CHEBI:29105"/>
        <label>2</label>
    </ligand>
</feature>
<dbReference type="InterPro" id="IPR041222">
    <property type="entry name" value="PriA_3primeBD"/>
</dbReference>
<comment type="catalytic activity">
    <reaction evidence="11">
        <text>Couples ATP hydrolysis with the unwinding of duplex DNA by translocating in the 3'-5' direction.</text>
        <dbReference type="EC" id="5.6.2.4"/>
    </reaction>
</comment>
<dbReference type="Proteomes" id="UP001059934">
    <property type="component" value="Chromosome"/>
</dbReference>
<evidence type="ECO:0000256" key="2">
    <source>
        <dbReference type="ARBA" id="ARBA00022705"/>
    </source>
</evidence>
<evidence type="ECO:0000256" key="6">
    <source>
        <dbReference type="ARBA" id="ARBA00022806"/>
    </source>
</evidence>
<feature type="domain" description="Helicase ATP-binding" evidence="12">
    <location>
        <begin position="223"/>
        <end position="389"/>
    </location>
</feature>
<keyword evidence="14" id="KW-1185">Reference proteome</keyword>
<dbReference type="InterPro" id="IPR042115">
    <property type="entry name" value="PriA_3primeBD_sf"/>
</dbReference>
<keyword evidence="5 11" id="KW-0378">Hydrolase</keyword>